<comment type="caution">
    <text evidence="7">The sequence shown here is derived from an EMBL/GenBank/DDBJ whole genome shotgun (WGS) entry which is preliminary data.</text>
</comment>
<dbReference type="GO" id="GO:0006412">
    <property type="term" value="P:translation"/>
    <property type="evidence" value="ECO:0007669"/>
    <property type="project" value="UniProtKB-UniRule"/>
</dbReference>
<dbReference type="HAMAP" id="MF_01371_B">
    <property type="entry name" value="Ribosomal_uL30_B"/>
    <property type="match status" value="1"/>
</dbReference>
<comment type="subunit">
    <text evidence="2 5">Part of the 50S ribosomal subunit.</text>
</comment>
<dbReference type="NCBIfam" id="TIGR01308">
    <property type="entry name" value="rpmD_bact"/>
    <property type="match status" value="1"/>
</dbReference>
<evidence type="ECO:0000256" key="5">
    <source>
        <dbReference type="HAMAP-Rule" id="MF_01371"/>
    </source>
</evidence>
<sequence>MSKKKIRVTLVRSPFGTGKRHIACVRGLGLRRMRDTRELEDSPSVRGMVREVSYMVKCESEPE</sequence>
<dbReference type="Proteomes" id="UP000179076">
    <property type="component" value="Unassembled WGS sequence"/>
</dbReference>
<evidence type="ECO:0000256" key="4">
    <source>
        <dbReference type="ARBA" id="ARBA00023274"/>
    </source>
</evidence>
<evidence type="ECO:0000313" key="7">
    <source>
        <dbReference type="EMBL" id="OGI62337.1"/>
    </source>
</evidence>
<organism evidence="7 8">
    <name type="scientific">Candidatus Muproteobacteria bacterium RBG_16_60_9</name>
    <dbReference type="NCBI Taxonomy" id="1817755"/>
    <lineage>
        <taxon>Bacteria</taxon>
        <taxon>Pseudomonadati</taxon>
        <taxon>Pseudomonadota</taxon>
        <taxon>Candidatus Muproteobacteria</taxon>
    </lineage>
</organism>
<evidence type="ECO:0000256" key="3">
    <source>
        <dbReference type="ARBA" id="ARBA00022980"/>
    </source>
</evidence>
<dbReference type="SUPFAM" id="SSF55129">
    <property type="entry name" value="Ribosomal protein L30p/L7e"/>
    <property type="match status" value="1"/>
</dbReference>
<dbReference type="GO" id="GO:0003735">
    <property type="term" value="F:structural constituent of ribosome"/>
    <property type="evidence" value="ECO:0007669"/>
    <property type="project" value="InterPro"/>
</dbReference>
<dbReference type="PIRSF" id="PIRSF002211">
    <property type="entry name" value="Ribosomal_L30_bac-type"/>
    <property type="match status" value="1"/>
</dbReference>
<gene>
    <name evidence="5" type="primary">rpmD</name>
    <name evidence="7" type="ORF">A2W18_10705</name>
</gene>
<dbReference type="InterPro" id="IPR016082">
    <property type="entry name" value="Ribosomal_uL30_ferredoxin-like"/>
</dbReference>
<keyword evidence="4 5" id="KW-0687">Ribonucleoprotein</keyword>
<protein>
    <recommendedName>
        <fullName evidence="5">Large ribosomal subunit protein uL30</fullName>
    </recommendedName>
</protein>
<reference evidence="7 8" key="1">
    <citation type="journal article" date="2016" name="Nat. Commun.">
        <title>Thousands of microbial genomes shed light on interconnected biogeochemical processes in an aquifer system.</title>
        <authorList>
            <person name="Anantharaman K."/>
            <person name="Brown C.T."/>
            <person name="Hug L.A."/>
            <person name="Sharon I."/>
            <person name="Castelle C.J."/>
            <person name="Probst A.J."/>
            <person name="Thomas B.C."/>
            <person name="Singh A."/>
            <person name="Wilkins M.J."/>
            <person name="Karaoz U."/>
            <person name="Brodie E.L."/>
            <person name="Williams K.H."/>
            <person name="Hubbard S.S."/>
            <person name="Banfield J.F."/>
        </authorList>
    </citation>
    <scope>NUCLEOTIDE SEQUENCE [LARGE SCALE GENOMIC DNA]</scope>
</reference>
<name>A0A1F6UY59_9PROT</name>
<evidence type="ECO:0000256" key="1">
    <source>
        <dbReference type="ARBA" id="ARBA00007594"/>
    </source>
</evidence>
<dbReference type="Pfam" id="PF00327">
    <property type="entry name" value="Ribosomal_L30"/>
    <property type="match status" value="1"/>
</dbReference>
<keyword evidence="3 5" id="KW-0689">Ribosomal protein</keyword>
<accession>A0A1F6UY59</accession>
<evidence type="ECO:0000259" key="6">
    <source>
        <dbReference type="Pfam" id="PF00327"/>
    </source>
</evidence>
<dbReference type="InterPro" id="IPR005996">
    <property type="entry name" value="Ribosomal_uL30_bac-type"/>
</dbReference>
<evidence type="ECO:0000313" key="8">
    <source>
        <dbReference type="Proteomes" id="UP000179076"/>
    </source>
</evidence>
<dbReference type="InterPro" id="IPR036919">
    <property type="entry name" value="Ribo_uL30_ferredoxin-like_sf"/>
</dbReference>
<dbReference type="CDD" id="cd01658">
    <property type="entry name" value="Ribosomal_L30"/>
    <property type="match status" value="1"/>
</dbReference>
<comment type="similarity">
    <text evidence="1 5">Belongs to the universal ribosomal protein uL30 family.</text>
</comment>
<dbReference type="Gene3D" id="3.30.1390.20">
    <property type="entry name" value="Ribosomal protein L30, ferredoxin-like fold domain"/>
    <property type="match status" value="1"/>
</dbReference>
<dbReference type="EMBL" id="MFSP01000179">
    <property type="protein sequence ID" value="OGI62337.1"/>
    <property type="molecule type" value="Genomic_DNA"/>
</dbReference>
<dbReference type="AlphaFoldDB" id="A0A1F6UY59"/>
<proteinExistence type="inferred from homology"/>
<feature type="domain" description="Large ribosomal subunit protein uL30-like ferredoxin-like fold" evidence="6">
    <location>
        <begin position="6"/>
        <end position="56"/>
    </location>
</feature>
<dbReference type="GO" id="GO:0015934">
    <property type="term" value="C:large ribosomal subunit"/>
    <property type="evidence" value="ECO:0007669"/>
    <property type="project" value="InterPro"/>
</dbReference>
<evidence type="ECO:0000256" key="2">
    <source>
        <dbReference type="ARBA" id="ARBA00011838"/>
    </source>
</evidence>